<proteinExistence type="predicted"/>
<dbReference type="InterPro" id="IPR046538">
    <property type="entry name" value="DUF6603"/>
</dbReference>
<dbReference type="eggNOG" id="ENOG502Z7M5">
    <property type="taxonomic scope" value="Bacteria"/>
</dbReference>
<dbReference type="EMBL" id="CM000914">
    <property type="protein sequence ID" value="EFG03642.2"/>
    <property type="molecule type" value="Genomic_DNA"/>
</dbReference>
<gene>
    <name evidence="2" type="ORF">SCLAV_p0151</name>
</gene>
<organism evidence="2 3">
    <name type="scientific">Streptomyces clavuligerus</name>
    <dbReference type="NCBI Taxonomy" id="1901"/>
    <lineage>
        <taxon>Bacteria</taxon>
        <taxon>Bacillati</taxon>
        <taxon>Actinomycetota</taxon>
        <taxon>Actinomycetes</taxon>
        <taxon>Kitasatosporales</taxon>
        <taxon>Streptomycetaceae</taxon>
        <taxon>Streptomyces</taxon>
    </lineage>
</organism>
<reference evidence="2 3" key="1">
    <citation type="journal article" date="2010" name="Genome Biol. Evol.">
        <title>The sequence of a 1.8-mb bacterial linear plasmid reveals a rich evolutionary reservoir of secondary metabolic pathways.</title>
        <authorList>
            <person name="Medema M.H."/>
            <person name="Trefzer A."/>
            <person name="Kovalchuk A."/>
            <person name="van den Berg M."/>
            <person name="Mueller U."/>
            <person name="Heijne W."/>
            <person name="Wu L."/>
            <person name="Alam M.T."/>
            <person name="Ronning C.M."/>
            <person name="Nierman W.C."/>
            <person name="Bovenberg R.A.L."/>
            <person name="Breitling R."/>
            <person name="Takano E."/>
        </authorList>
    </citation>
    <scope>NUCLEOTIDE SEQUENCE [LARGE SCALE GENOMIC DNA]</scope>
    <source>
        <strain evidence="2">ATCC 27064</strain>
        <plasmid evidence="2 3">pSCL4</plasmid>
    </source>
</reference>
<geneLocation type="plasmid" evidence="2 3">
    <name>pSCL4</name>
</geneLocation>
<accession>B5GUC8</accession>
<dbReference type="OrthoDB" id="535891at2"/>
<dbReference type="Pfam" id="PF20248">
    <property type="entry name" value="DUF6603"/>
    <property type="match status" value="1"/>
</dbReference>
<keyword evidence="3" id="KW-1185">Reference proteome</keyword>
<evidence type="ECO:0000313" key="2">
    <source>
        <dbReference type="EMBL" id="EFG03642.2"/>
    </source>
</evidence>
<feature type="domain" description="DUF6603" evidence="1">
    <location>
        <begin position="719"/>
        <end position="1192"/>
    </location>
</feature>
<name>B5GUC8_STRCL</name>
<sequence length="1413" mass="145674">MALTVDALREKFPPPGGEFTLSASELDLPPAVDLFTAYLGSGTLTVTDVQDIDTTALSFSGSIVFADASRTGTVEFFADPSGVDVTGFRADAGLTGWVLPAAWDGADLTFLHDWQPDITGLALALSIEPIWGGIEGTGNAGIGAWLAVSWDPSHLLYLRGFPVPGSAGVSAGVQLIADGAPGITLPNTSDLPEITPRPPESAFGTPGITPVLPLALTDLAYTLAPAAPGSITVSWSEVRIADSLTLIPGLFELNDIRARYSVRGTDVDTALVTGMTLGGARWNAGLQLARNGTVASVQSMDIRLADTIRLSAIWEALGLAGAGLPDLEIKELACWLDVPTRGYGMQIDLTGAWQIIPSFSLNAVQIEAAGTDAPPDQVDVLTLWMIGKAAVRLSALYTAGQSWQFSGELIPGYTLSISDFDTVLADVFSAQVPAPVASLTLRGLALAFDSEGEHFEFAVSGAFPLAGVTAGLTVTAALDHNEADGYDPSFTGVLTLPYTSSVTGQESVLNFTVAFAQDATSTVFTASAEADPGVSFADLAKVFGLDLSGIPEAFVPVLTQIGCAYDSARGLLVVTGATQSVQAVFTAARGTDGSFAYAGLINATVSVRLSDLPLLAGLIPDSADLGLTGVQTVAAAQDLTADQISGFNSMISAFGSQWPLFPAQELPAGLVVSVFYTVAGTPQPAMVAAFTTGDTEPPADPVPGAVAGTAVPLVLWVPIQRSFGPISVQRLGLGYADPDVWVLIDGVLRVDGLAVAVQGLGIGFPLTSDTVVPSFRLDGLGVDFRRPPVEIGGALVTMTPDDGYDLSVGGALALSTRRFSARAVGMYEHPVAGSPLLFVFARASVAAVGPAPFVLTGFAAGFGMNGAVRVPDRTEVADFPLLNPEVWSTSGGTPLSVLTSLIQGSDPWITPRPGEIWLAAGADFTSFQWIRSRALVLLEFGDEFTLALLGLGEATFPQNAAVDQAYAKVGLQLEAVYRQSQARLAISADLTPDSFLIDRACVLSGGFAFFLWFDGSGHAGDFVMTAGGYHPAFRVPAWYPVLPRVGFSWTVDSTVTVSGKAYAALTPGAVMAGGALDVVFHTGGLRAWFTAHADLLLQWAPFAFDVAVGVTVGVSYRIDWWFIHTTLKVELGAEVHLFGPPTGGTVTVHLWFLSFTVSFGAAKAAPPPPVDWAAFLALLPPSPVALTPVAGLLPADADTVSAWRVSPAGFTFTTQSAAPVTTAVFCGATAATGEPVDVRPMGLSAIASTQTVTVTTGGQTPDVSSWQVSAVSGSVPAALWGPPGPPQVPDPGQQLLARTTGLEITVPPPVPGFSPGPVAESLLAATDLEPEAACPLTPGAPAPEPSPVDTPGTAALIGTEIAAGTAVTARTSLYDALGALGRSPGPGADGTLDTYAAETGAVLLDDPLLLPAP</sequence>
<evidence type="ECO:0000313" key="3">
    <source>
        <dbReference type="Proteomes" id="UP000002357"/>
    </source>
</evidence>
<dbReference type="RefSeq" id="WP_003955436.1">
    <property type="nucleotide sequence ID" value="NZ_CM000914.1"/>
</dbReference>
<keyword evidence="2" id="KW-0614">Plasmid</keyword>
<dbReference type="GeneID" id="93733386"/>
<protein>
    <submittedName>
        <fullName evidence="2">Putative transcriptional activator srcap-like protein</fullName>
    </submittedName>
</protein>
<evidence type="ECO:0000259" key="1">
    <source>
        <dbReference type="Pfam" id="PF20248"/>
    </source>
</evidence>
<dbReference type="Proteomes" id="UP000002357">
    <property type="component" value="Plasmid pSCL4"/>
</dbReference>